<dbReference type="GO" id="GO:0046872">
    <property type="term" value="F:metal ion binding"/>
    <property type="evidence" value="ECO:0007669"/>
    <property type="project" value="UniProtKB-KW"/>
</dbReference>
<dbReference type="AlphaFoldDB" id="A0A840PJS7"/>
<keyword evidence="3" id="KW-0479">Metal-binding</keyword>
<dbReference type="PANTHER" id="PTHR16222">
    <property type="entry name" value="ADP-RIBOSYLGLYCOHYDROLASE"/>
    <property type="match status" value="1"/>
</dbReference>
<organism evidence="4 5">
    <name type="scientific">Thermocatellispora tengchongensis</name>
    <dbReference type="NCBI Taxonomy" id="1073253"/>
    <lineage>
        <taxon>Bacteria</taxon>
        <taxon>Bacillati</taxon>
        <taxon>Actinomycetota</taxon>
        <taxon>Actinomycetes</taxon>
        <taxon>Streptosporangiales</taxon>
        <taxon>Streptosporangiaceae</taxon>
        <taxon>Thermocatellispora</taxon>
    </lineage>
</organism>
<keyword evidence="5" id="KW-1185">Reference proteome</keyword>
<evidence type="ECO:0000256" key="1">
    <source>
        <dbReference type="ARBA" id="ARBA00010702"/>
    </source>
</evidence>
<feature type="binding site" evidence="3">
    <location>
        <position position="246"/>
    </location>
    <ligand>
        <name>Mg(2+)</name>
        <dbReference type="ChEBI" id="CHEBI:18420"/>
        <label>1</label>
    </ligand>
</feature>
<dbReference type="SUPFAM" id="SSF101478">
    <property type="entry name" value="ADP-ribosylglycohydrolase"/>
    <property type="match status" value="1"/>
</dbReference>
<dbReference type="InterPro" id="IPR036705">
    <property type="entry name" value="Ribosyl_crysJ1_sf"/>
</dbReference>
<dbReference type="InterPro" id="IPR005502">
    <property type="entry name" value="Ribosyl_crysJ1"/>
</dbReference>
<accession>A0A840PJS7</accession>
<evidence type="ECO:0000313" key="5">
    <source>
        <dbReference type="Proteomes" id="UP000578449"/>
    </source>
</evidence>
<feature type="binding site" evidence="3">
    <location>
        <position position="244"/>
    </location>
    <ligand>
        <name>Mg(2+)</name>
        <dbReference type="ChEBI" id="CHEBI:18420"/>
        <label>1</label>
    </ligand>
</feature>
<comment type="caution">
    <text evidence="4">The sequence shown here is derived from an EMBL/GenBank/DDBJ whole genome shotgun (WGS) entry which is preliminary data.</text>
</comment>
<dbReference type="GO" id="GO:0016787">
    <property type="term" value="F:hydrolase activity"/>
    <property type="evidence" value="ECO:0007669"/>
    <property type="project" value="UniProtKB-KW"/>
</dbReference>
<dbReference type="Gene3D" id="1.10.4080.10">
    <property type="entry name" value="ADP-ribosylation/Crystallin J1"/>
    <property type="match status" value="1"/>
</dbReference>
<evidence type="ECO:0000256" key="3">
    <source>
        <dbReference type="PIRSR" id="PIRSR605502-1"/>
    </source>
</evidence>
<protein>
    <submittedName>
        <fullName evidence="4">ADP-ribosylglycohydrolase</fullName>
    </submittedName>
</protein>
<dbReference type="RefSeq" id="WP_185056194.1">
    <property type="nucleotide sequence ID" value="NZ_BAABIX010000029.1"/>
</dbReference>
<feature type="binding site" evidence="3">
    <location>
        <position position="51"/>
    </location>
    <ligand>
        <name>Mg(2+)</name>
        <dbReference type="ChEBI" id="CHEBI:18420"/>
        <label>1</label>
    </ligand>
</feature>
<evidence type="ECO:0000313" key="4">
    <source>
        <dbReference type="EMBL" id="MBB5139362.1"/>
    </source>
</evidence>
<dbReference type="Proteomes" id="UP000578449">
    <property type="component" value="Unassembled WGS sequence"/>
</dbReference>
<dbReference type="PANTHER" id="PTHR16222:SF24">
    <property type="entry name" value="ADP-RIBOSYLHYDROLASE ARH3"/>
    <property type="match status" value="1"/>
</dbReference>
<evidence type="ECO:0000256" key="2">
    <source>
        <dbReference type="ARBA" id="ARBA00022801"/>
    </source>
</evidence>
<keyword evidence="2 4" id="KW-0378">Hydrolase</keyword>
<reference evidence="4 5" key="1">
    <citation type="submission" date="2020-08" db="EMBL/GenBank/DDBJ databases">
        <title>Genomic Encyclopedia of Type Strains, Phase IV (KMG-IV): sequencing the most valuable type-strain genomes for metagenomic binning, comparative biology and taxonomic classification.</title>
        <authorList>
            <person name="Goeker M."/>
        </authorList>
    </citation>
    <scope>NUCLEOTIDE SEQUENCE [LARGE SCALE GENOMIC DNA]</scope>
    <source>
        <strain evidence="4 5">DSM 45615</strain>
    </source>
</reference>
<name>A0A840PJS7_9ACTN</name>
<comment type="cofactor">
    <cofactor evidence="3">
        <name>Mg(2+)</name>
        <dbReference type="ChEBI" id="CHEBI:18420"/>
    </cofactor>
    <text evidence="3">Binds 2 magnesium ions per subunit.</text>
</comment>
<comment type="similarity">
    <text evidence="1">Belongs to the ADP-ribosylglycohydrolase family.</text>
</comment>
<dbReference type="InterPro" id="IPR050792">
    <property type="entry name" value="ADP-ribosylglycohydrolase"/>
</dbReference>
<feature type="binding site" evidence="3">
    <location>
        <position position="52"/>
    </location>
    <ligand>
        <name>Mg(2+)</name>
        <dbReference type="ChEBI" id="CHEBI:18420"/>
        <label>1</label>
    </ligand>
</feature>
<proteinExistence type="inferred from homology"/>
<dbReference type="EMBL" id="JACHGN010000029">
    <property type="protein sequence ID" value="MBB5139362.1"/>
    <property type="molecule type" value="Genomic_DNA"/>
</dbReference>
<sequence>MTAERIRSGLIAFACGDALGVPWEGRVASQIDAAALDTLPRRGDWPRGATSDDTEQLVMLAENLIGSGGAGDPRAFLTRLAEAMPTMRGIGPTTLRAIARFTQDGSLHATKGASNGAIMRVLPIGWATPADAAGRRRALVDSLIRTTHGAPTALAAACAVAAMGSYALEGRSIDELIAVAMEEIEPFRLGESKIIDRAARGEWEPGELGVSIDAMDTLAAVVQVIRREEDPAAAMRRAVLLGGDTDTVAAITGGVLGCRHDTIDIPWAGRAELPAGLDALAHGLHALRA</sequence>
<feature type="binding site" evidence="3">
    <location>
        <position position="53"/>
    </location>
    <ligand>
        <name>Mg(2+)</name>
        <dbReference type="ChEBI" id="CHEBI:18420"/>
        <label>1</label>
    </ligand>
</feature>
<gene>
    <name evidence="4" type="ORF">HNP84_009125</name>
</gene>
<feature type="binding site" evidence="3">
    <location>
        <position position="247"/>
    </location>
    <ligand>
        <name>Mg(2+)</name>
        <dbReference type="ChEBI" id="CHEBI:18420"/>
        <label>1</label>
    </ligand>
</feature>
<dbReference type="Pfam" id="PF03747">
    <property type="entry name" value="ADP_ribosyl_GH"/>
    <property type="match status" value="1"/>
</dbReference>
<keyword evidence="3" id="KW-0460">Magnesium</keyword>